<name>A0A2U8QW46_9FLAO</name>
<organism evidence="1 2">
    <name type="scientific">Flavobacterium sediminis</name>
    <dbReference type="NCBI Taxonomy" id="2201181"/>
    <lineage>
        <taxon>Bacteria</taxon>
        <taxon>Pseudomonadati</taxon>
        <taxon>Bacteroidota</taxon>
        <taxon>Flavobacteriia</taxon>
        <taxon>Flavobacteriales</taxon>
        <taxon>Flavobacteriaceae</taxon>
        <taxon>Flavobacterium</taxon>
    </lineage>
</organism>
<proteinExistence type="predicted"/>
<dbReference type="EMBL" id="CP029463">
    <property type="protein sequence ID" value="AWM14124.1"/>
    <property type="molecule type" value="Genomic_DNA"/>
</dbReference>
<dbReference type="AlphaFoldDB" id="A0A2U8QW46"/>
<evidence type="ECO:0000313" key="1">
    <source>
        <dbReference type="EMBL" id="AWM14124.1"/>
    </source>
</evidence>
<keyword evidence="2" id="KW-1185">Reference proteome</keyword>
<dbReference type="RefSeq" id="WP_109569490.1">
    <property type="nucleotide sequence ID" value="NZ_CP029463.1"/>
</dbReference>
<gene>
    <name evidence="1" type="ORF">DI487_09865</name>
</gene>
<accession>A0A2U8QW46</accession>
<dbReference type="KEGG" id="fse:DI487_09865"/>
<dbReference type="OrthoDB" id="1433435at2"/>
<sequence length="301" mass="35297">MKVKFGKQIDINEISDIVIDVFLFANNIERRKLSAYNQIKENNDIVKAYSFYYPNSKIENIEGVEELIINNHNEVVGFLKEKISSIKKDEINIFIDYSCMTKSWYYSIILYLSEVNIDFKKVRTFFSYTPSVYSEPLPPKPNTDIQPLPGKYRIPNNKPKALIVCLGYEQNKAQGIIDQLDPKLTYIFYTNPALDNRFVQTIKDNNSNILEQDKNIITYPFDNLLYLERKLTSLYYLLKDDYNIIIAPLGPKPFTFIAMMMSIVYPEIDIWRVGSGFDINKYEREPFDPPQFIVNEVIFEK</sequence>
<evidence type="ECO:0008006" key="3">
    <source>
        <dbReference type="Google" id="ProtNLM"/>
    </source>
</evidence>
<dbReference type="Proteomes" id="UP000245429">
    <property type="component" value="Chromosome"/>
</dbReference>
<evidence type="ECO:0000313" key="2">
    <source>
        <dbReference type="Proteomes" id="UP000245429"/>
    </source>
</evidence>
<reference evidence="1 2" key="1">
    <citation type="submission" date="2018-05" db="EMBL/GenBank/DDBJ databases">
        <title>Flavobacterium sp. MEBiC07310.</title>
        <authorList>
            <person name="Baek K."/>
        </authorList>
    </citation>
    <scope>NUCLEOTIDE SEQUENCE [LARGE SCALE GENOMIC DNA]</scope>
    <source>
        <strain evidence="1 2">MEBiC07310</strain>
    </source>
</reference>
<protein>
    <recommendedName>
        <fullName evidence="3">SMODS-associated and fused to various effectors domain-containing protein</fullName>
    </recommendedName>
</protein>